<dbReference type="Proteomes" id="UP001279734">
    <property type="component" value="Unassembled WGS sequence"/>
</dbReference>
<reference evidence="1" key="1">
    <citation type="submission" date="2023-05" db="EMBL/GenBank/DDBJ databases">
        <title>Nepenthes gracilis genome sequencing.</title>
        <authorList>
            <person name="Fukushima K."/>
        </authorList>
    </citation>
    <scope>NUCLEOTIDE SEQUENCE</scope>
    <source>
        <strain evidence="1">SING2019-196</strain>
    </source>
</reference>
<organism evidence="1 2">
    <name type="scientific">Nepenthes gracilis</name>
    <name type="common">Slender pitcher plant</name>
    <dbReference type="NCBI Taxonomy" id="150966"/>
    <lineage>
        <taxon>Eukaryota</taxon>
        <taxon>Viridiplantae</taxon>
        <taxon>Streptophyta</taxon>
        <taxon>Embryophyta</taxon>
        <taxon>Tracheophyta</taxon>
        <taxon>Spermatophyta</taxon>
        <taxon>Magnoliopsida</taxon>
        <taxon>eudicotyledons</taxon>
        <taxon>Gunneridae</taxon>
        <taxon>Pentapetalae</taxon>
        <taxon>Caryophyllales</taxon>
        <taxon>Nepenthaceae</taxon>
        <taxon>Nepenthes</taxon>
    </lineage>
</organism>
<keyword evidence="2" id="KW-1185">Reference proteome</keyword>
<dbReference type="AlphaFoldDB" id="A0AAD3Y1P9"/>
<comment type="caution">
    <text evidence="1">The sequence shown here is derived from an EMBL/GenBank/DDBJ whole genome shotgun (WGS) entry which is preliminary data.</text>
</comment>
<name>A0AAD3Y1P9_NEPGR</name>
<evidence type="ECO:0000313" key="2">
    <source>
        <dbReference type="Proteomes" id="UP001279734"/>
    </source>
</evidence>
<accession>A0AAD3Y1P9</accession>
<proteinExistence type="predicted"/>
<protein>
    <submittedName>
        <fullName evidence="1">Uncharacterized protein</fullName>
    </submittedName>
</protein>
<sequence length="194" mass="21488">MKHPKSIFELVLPPPMVAEAAGLRGSKPQQNPELSIRGQAAAVVNGDQTTAEPQAQYQGPCHSCGQWTPDGDPTIPNHVDISERALYGKTLSIPLYRYYSLVISKSDQTSFPIPECQFLSIILGSIGVTDPQVKGDNGQRTIGQTIRAKSQNDEADCNGHFRQFCQKKHRTSFISTIKISYTVQTNDRNQNETW</sequence>
<gene>
    <name evidence="1" type="ORF">Nepgr_027970</name>
</gene>
<evidence type="ECO:0000313" key="1">
    <source>
        <dbReference type="EMBL" id="GMH26127.1"/>
    </source>
</evidence>
<dbReference type="EMBL" id="BSYO01000030">
    <property type="protein sequence ID" value="GMH26127.1"/>
    <property type="molecule type" value="Genomic_DNA"/>
</dbReference>